<dbReference type="Gene3D" id="3.30.70.670">
    <property type="entry name" value="Formiminotransferase, C-terminal subdomain"/>
    <property type="match status" value="1"/>
</dbReference>
<evidence type="ECO:0000259" key="3">
    <source>
        <dbReference type="SMART" id="SM01221"/>
    </source>
</evidence>
<feature type="domain" description="Formiminotransferase C-terminal subdomain" evidence="3">
    <location>
        <begin position="154"/>
        <end position="256"/>
    </location>
</feature>
<dbReference type="Pfam" id="PF07837">
    <property type="entry name" value="FTCD_N"/>
    <property type="match status" value="1"/>
</dbReference>
<dbReference type="InterPro" id="IPR013802">
    <property type="entry name" value="Formiminotransferase_C"/>
</dbReference>
<dbReference type="SUPFAM" id="SSF55116">
    <property type="entry name" value="Formiminotransferase domain of formiminotransferase-cyclodeaminase"/>
    <property type="match status" value="2"/>
</dbReference>
<proteinExistence type="predicted"/>
<dbReference type="GO" id="GO:0030409">
    <property type="term" value="F:glutamate formimidoyltransferase activity"/>
    <property type="evidence" value="ECO:0007669"/>
    <property type="project" value="UniProtKB-EC"/>
</dbReference>
<feature type="domain" description="Formiminotransferase N-terminal subdomain" evidence="4">
    <location>
        <begin position="1"/>
        <end position="153"/>
    </location>
</feature>
<organism evidence="6">
    <name type="scientific">freshwater metagenome</name>
    <dbReference type="NCBI Taxonomy" id="449393"/>
    <lineage>
        <taxon>unclassified sequences</taxon>
        <taxon>metagenomes</taxon>
        <taxon>ecological metagenomes</taxon>
    </lineage>
</organism>
<dbReference type="Gene3D" id="3.30.990.10">
    <property type="entry name" value="Formiminotransferase, N-terminal subdomain"/>
    <property type="match status" value="1"/>
</dbReference>
<dbReference type="InterPro" id="IPR037064">
    <property type="entry name" value="Formiminotransferase_N_sf"/>
</dbReference>
<dbReference type="EMBL" id="CAEZUN010000001">
    <property type="protein sequence ID" value="CAB4590215.1"/>
    <property type="molecule type" value="Genomic_DNA"/>
</dbReference>
<evidence type="ECO:0000259" key="4">
    <source>
        <dbReference type="SMART" id="SM01222"/>
    </source>
</evidence>
<dbReference type="GO" id="GO:0005542">
    <property type="term" value="F:folic acid binding"/>
    <property type="evidence" value="ECO:0007669"/>
    <property type="project" value="InterPro"/>
</dbReference>
<dbReference type="InterPro" id="IPR037070">
    <property type="entry name" value="Formiminotransferase_C_sf"/>
</dbReference>
<dbReference type="AlphaFoldDB" id="A0A6J6FT28"/>
<evidence type="ECO:0000313" key="6">
    <source>
        <dbReference type="EMBL" id="CAB4590215.1"/>
    </source>
</evidence>
<dbReference type="SMART" id="SM01222">
    <property type="entry name" value="FTCD_N"/>
    <property type="match status" value="1"/>
</dbReference>
<sequence>MLECVINISEGRQLDTIAKIRSQIGNDVLDIHSDYHHHRSVFTIVGSKSPHQLAELCAKQFDLSEHIGVHPRIGIIDVVPFVPLENSTIEEAINARNEFAEFAASELKIPSFVYGPERDLPEVRKRAFVDLSPDFGPNKPHPTAGAICVGARQILVAYNVFLKNSTIEEGRRIARELRSREVRTLGLQLGDEIQVSMNLISPDVAGPAFVFDEIAKHAEIDRAELVGLVPARVLTQITKSRWAELDLSKEKTIEWCLAARNRAMQNFE</sequence>
<evidence type="ECO:0000313" key="5">
    <source>
        <dbReference type="EMBL" id="CAB4529333.1"/>
    </source>
</evidence>
<keyword evidence="2" id="KW-0808">Transferase</keyword>
<reference evidence="6" key="1">
    <citation type="submission" date="2020-05" db="EMBL/GenBank/DDBJ databases">
        <authorList>
            <person name="Chiriac C."/>
            <person name="Salcher M."/>
            <person name="Ghai R."/>
            <person name="Kavagutti S V."/>
        </authorList>
    </citation>
    <scope>NUCLEOTIDE SEQUENCE</scope>
</reference>
<gene>
    <name evidence="5" type="ORF">UFOPK1353_00002</name>
    <name evidence="6" type="ORF">UFOPK1826_00014</name>
</gene>
<accession>A0A6J6FT28</accession>
<dbReference type="InterPro" id="IPR051623">
    <property type="entry name" value="FTCD"/>
</dbReference>
<dbReference type="InterPro" id="IPR022384">
    <property type="entry name" value="FormiminoTrfase_cat_dom_sf"/>
</dbReference>
<dbReference type="EC" id="2.1.2.5" evidence="1"/>
<dbReference type="Pfam" id="PF02971">
    <property type="entry name" value="FTCD"/>
    <property type="match status" value="1"/>
</dbReference>
<dbReference type="SMART" id="SM01221">
    <property type="entry name" value="FTCD"/>
    <property type="match status" value="1"/>
</dbReference>
<evidence type="ECO:0000256" key="1">
    <source>
        <dbReference type="ARBA" id="ARBA00012252"/>
    </source>
</evidence>
<evidence type="ECO:0000256" key="2">
    <source>
        <dbReference type="ARBA" id="ARBA00022679"/>
    </source>
</evidence>
<dbReference type="InterPro" id="IPR012886">
    <property type="entry name" value="Formiminotransferase_N"/>
</dbReference>
<dbReference type="EMBL" id="CAEZSE010000001">
    <property type="protein sequence ID" value="CAB4529333.1"/>
    <property type="molecule type" value="Genomic_DNA"/>
</dbReference>
<protein>
    <recommendedName>
        <fullName evidence="1">glutamate formimidoyltransferase</fullName>
        <ecNumber evidence="1">2.1.2.5</ecNumber>
    </recommendedName>
</protein>
<name>A0A6J6FT28_9ZZZZ</name>
<dbReference type="PANTHER" id="PTHR12234">
    <property type="entry name" value="FORMIMINOTRANSFERASE-CYCLODEAMINASE"/>
    <property type="match status" value="1"/>
</dbReference>
<dbReference type="PANTHER" id="PTHR12234:SF1">
    <property type="entry name" value="FORMIMINOTRANSFERASE N-TERMINAL SUBDOMAIN-CONTAINING PROTEIN"/>
    <property type="match status" value="1"/>
</dbReference>